<sequence>MLLHLVIRPILQNQLSAPSKIKFPKMAFAIVPQLATVTYQQILSVYKHTFRFEGSFEAAVCGIYQALYKEINFPGLSAVEDSIRLKTILIQTMETATQNPKDFLFSFLPPPTIYQTPSCYSLCLSILPHNALGIPTIDEEEATEAIAREGSRSRCACCYQHMIQPCKLYPCGTTICRYCLENIVKRQKIPHCPVCTGQQPIELVTLDVSLLSTYKTMKLGCYFAKENAVDVPEKDFLKQVMAAERVGPMMSSCILSTPAAVNEATDLLARSIILSTSQSKERRELCIKRLAQAIYELNDRIAHQHLFLCTETGCLSDLSKHIVDCQYNSDYLKKKHLFHDGPLLTSTALLGKMKGDCVEIVNGFLNRLPKPPGDLTRSTLRGVSPGGMLNNQGGSLRKSDGFSRQSFINIINSALRGLIDEKAEMESVYMSKSQCIRPKDPVQTNCWRSSSNKISSGPVQQSINQLRERFRDPEWLTKTPIATRSTMETSQRIPSNSRQSRDSHETLHDELQRPTSRQFLRASTISPRACTNTSMRSSTLFHSGMPISLSPMTKSVHLPDHSSVESPRYRTIVPGTFSLSVPSDRNGRMGRGSFSEPADAIQIPAVFQPGTPKNTSPNRSTNMRLSKIISLSTPESSRTSSVILKNGLSAHTLDLVSHPNCSHCHSLCQRLIAIEQKYHSIKSDYDVSIANLRRELLKRSSAGFYKDELKRKDNEIANLKRYLFKVHPESQATFSPPYSSSPEPSLTQSQIISEYGVPMSMSQLYENNLLPPQMRSSIAMHRQSYDTDRSSVATPSSTSQTNLAGEIVRLKALLAKYGDYPSIKRKLDQAIIETERIKLDNTHLQQLITAKESYANEILSMISVKDLEIQRLQNCILDLHRETELKIAASLKDKQNEINVLKAILASLGRNSDLISIIEEKNREIEQLNTALQLNRSGKPYESEIMRLTVKIEQLENSLIYEWEHMHGSAKCAQPYTS</sequence>
<evidence type="ECO:0000256" key="3">
    <source>
        <dbReference type="SAM" id="MobiDB-lite"/>
    </source>
</evidence>
<dbReference type="PROSITE" id="PS50089">
    <property type="entry name" value="ZF_RING_2"/>
    <property type="match status" value="1"/>
</dbReference>
<dbReference type="InterPro" id="IPR001841">
    <property type="entry name" value="Znf_RING"/>
</dbReference>
<accession>C6LU91</accession>
<keyword evidence="1" id="KW-0863">Zinc-finger</keyword>
<evidence type="ECO:0000313" key="5">
    <source>
        <dbReference type="EMBL" id="EET00410.1"/>
    </source>
</evidence>
<feature type="compositionally biased region" description="Basic and acidic residues" evidence="3">
    <location>
        <begin position="466"/>
        <end position="475"/>
    </location>
</feature>
<dbReference type="InterPro" id="IPR013083">
    <property type="entry name" value="Znf_RING/FYVE/PHD"/>
</dbReference>
<dbReference type="GO" id="GO:0008270">
    <property type="term" value="F:zinc ion binding"/>
    <property type="evidence" value="ECO:0007669"/>
    <property type="project" value="UniProtKB-KW"/>
</dbReference>
<proteinExistence type="predicted"/>
<dbReference type="OrthoDB" id="10253431at2759"/>
<dbReference type="Gene3D" id="3.30.40.10">
    <property type="entry name" value="Zinc/RING finger domain, C3HC4 (zinc finger)"/>
    <property type="match status" value="1"/>
</dbReference>
<dbReference type="AlphaFoldDB" id="C6LU91"/>
<dbReference type="Proteomes" id="UP000002488">
    <property type="component" value="Unassembled WGS sequence"/>
</dbReference>
<feature type="compositionally biased region" description="Polar residues" evidence="3">
    <location>
        <begin position="448"/>
        <end position="465"/>
    </location>
</feature>
<protein>
    <recommendedName>
        <fullName evidence="4">RING-type domain-containing protein</fullName>
    </recommendedName>
</protein>
<evidence type="ECO:0000259" key="4">
    <source>
        <dbReference type="PROSITE" id="PS50089"/>
    </source>
</evidence>
<dbReference type="EMBL" id="ACGJ01002301">
    <property type="protein sequence ID" value="EET00410.1"/>
    <property type="molecule type" value="Genomic_DNA"/>
</dbReference>
<feature type="compositionally biased region" description="Polar residues" evidence="3">
    <location>
        <begin position="480"/>
        <end position="498"/>
    </location>
</feature>
<reference evidence="5 6" key="1">
    <citation type="journal article" date="2009" name="PLoS Pathog.">
        <title>Draft genome sequencing of giardia intestinalis assemblage B isolate GS: is human giardiasis caused by two different species?</title>
        <authorList>
            <person name="Franzen O."/>
            <person name="Jerlstrom-Hultqvist J."/>
            <person name="Castro E."/>
            <person name="Sherwood E."/>
            <person name="Ankarklev J."/>
            <person name="Reiner D.S."/>
            <person name="Palm D."/>
            <person name="Andersson J.O."/>
            <person name="Andersson B."/>
            <person name="Svard S.G."/>
        </authorList>
    </citation>
    <scope>NUCLEOTIDE SEQUENCE [LARGE SCALE GENOMIC DNA]</scope>
    <source>
        <strain evidence="6">ATCC 50581 / GS clone H7</strain>
    </source>
</reference>
<keyword evidence="2" id="KW-0175">Coiled coil</keyword>
<gene>
    <name evidence="5" type="ORF">GL50581_2342</name>
</gene>
<feature type="domain" description="RING-type" evidence="4">
    <location>
        <begin position="155"/>
        <end position="196"/>
    </location>
</feature>
<evidence type="ECO:0000256" key="2">
    <source>
        <dbReference type="SAM" id="Coils"/>
    </source>
</evidence>
<feature type="region of interest" description="Disordered" evidence="3">
    <location>
        <begin position="375"/>
        <end position="395"/>
    </location>
</feature>
<feature type="compositionally biased region" description="Basic and acidic residues" evidence="3">
    <location>
        <begin position="499"/>
        <end position="512"/>
    </location>
</feature>
<keyword evidence="1" id="KW-0862">Zinc</keyword>
<dbReference type="OMA" id="GCYFAKE"/>
<feature type="coiled-coil region" evidence="2">
    <location>
        <begin position="891"/>
        <end position="935"/>
    </location>
</feature>
<organism evidence="5 6">
    <name type="scientific">Giardia intestinalis (strain ATCC 50581 / GS clone H7)</name>
    <name type="common">Giardia lamblia</name>
    <dbReference type="NCBI Taxonomy" id="598745"/>
    <lineage>
        <taxon>Eukaryota</taxon>
        <taxon>Metamonada</taxon>
        <taxon>Diplomonadida</taxon>
        <taxon>Hexamitidae</taxon>
        <taxon>Giardiinae</taxon>
        <taxon>Giardia</taxon>
    </lineage>
</organism>
<evidence type="ECO:0000256" key="1">
    <source>
        <dbReference type="PROSITE-ProRule" id="PRU00175"/>
    </source>
</evidence>
<keyword evidence="1" id="KW-0479">Metal-binding</keyword>
<feature type="region of interest" description="Disordered" evidence="3">
    <location>
        <begin position="448"/>
        <end position="534"/>
    </location>
</feature>
<name>C6LU91_GIAIB</name>
<dbReference type="VEuPathDB" id="GiardiaDB:GL50581_2342"/>
<feature type="compositionally biased region" description="Polar residues" evidence="3">
    <location>
        <begin position="513"/>
        <end position="534"/>
    </location>
</feature>
<evidence type="ECO:0000313" key="6">
    <source>
        <dbReference type="Proteomes" id="UP000002488"/>
    </source>
</evidence>
<dbReference type="SUPFAM" id="SSF57850">
    <property type="entry name" value="RING/U-box"/>
    <property type="match status" value="1"/>
</dbReference>
<comment type="caution">
    <text evidence="5">The sequence shown here is derived from an EMBL/GenBank/DDBJ whole genome shotgun (WGS) entry which is preliminary data.</text>
</comment>